<reference evidence="1 2" key="1">
    <citation type="submission" date="2016-08" db="EMBL/GenBank/DDBJ databases">
        <authorList>
            <person name="Seilhamer J.J."/>
        </authorList>
    </citation>
    <scope>NUCLEOTIDE SEQUENCE [LARGE SCALE GENOMIC DNA]</scope>
    <source>
        <strain evidence="1 2">CCBAU 10071</strain>
    </source>
</reference>
<dbReference type="AlphaFoldDB" id="A0A1C3XIS7"/>
<accession>A0A1C3XIS7</accession>
<dbReference type="EMBL" id="FMAE01000028">
    <property type="protein sequence ID" value="SCB52163.1"/>
    <property type="molecule type" value="Genomic_DNA"/>
</dbReference>
<evidence type="ECO:0000313" key="2">
    <source>
        <dbReference type="Proteomes" id="UP000183174"/>
    </source>
</evidence>
<protein>
    <submittedName>
        <fullName evidence="1">Uncharacterized protein</fullName>
    </submittedName>
</protein>
<sequence>MIHIYGFRGWRAVEWFRNAGPRTEQVNLLRDNVIYVDFRAIGEAKERACERR</sequence>
<gene>
    <name evidence="1" type="ORF">GA0061099_10284</name>
</gene>
<dbReference type="Proteomes" id="UP000183174">
    <property type="component" value="Unassembled WGS sequence"/>
</dbReference>
<proteinExistence type="predicted"/>
<evidence type="ECO:0000313" key="1">
    <source>
        <dbReference type="EMBL" id="SCB52163.1"/>
    </source>
</evidence>
<name>A0A1C3XIS7_9BRAD</name>
<organism evidence="1 2">
    <name type="scientific">Bradyrhizobium yuanmingense</name>
    <dbReference type="NCBI Taxonomy" id="108015"/>
    <lineage>
        <taxon>Bacteria</taxon>
        <taxon>Pseudomonadati</taxon>
        <taxon>Pseudomonadota</taxon>
        <taxon>Alphaproteobacteria</taxon>
        <taxon>Hyphomicrobiales</taxon>
        <taxon>Nitrobacteraceae</taxon>
        <taxon>Bradyrhizobium</taxon>
    </lineage>
</organism>